<dbReference type="Proteomes" id="UP000011777">
    <property type="component" value="Unassembled WGS sequence"/>
</dbReference>
<sequence>MIHLRPGSSPYYDQTLIYRDAASPRAPGSVVLSRPSSFREDYQLQIAYRKYVTTRRIPHNAKRINFLFLHGNGMNKGIWHYQIHKLFAMYEISFPDMYIDTIIAADHVNMGDSAYVNRGKLGHVSDWNDFAKDYIMLTKIHEKDTFLHPNAFNVIVGHSMGGFLAIQITASEPNLFQSSILINPVCVDVSPEALPMFNQIYKNWYDQGFVKFYFDNLDKHQNWYHEIYEHYTKRSFYKNFDPIVLRNMLEDEIPCTYDRQKHYSTVELKHNGLEDFINYFHSNVSIESTRSSYKQVKVPTKILCGDKDTLAELIKNNINGDLKFGRLQILENQYHNMHAESPELIMSLVNDFVLESYRNHPKLNDFEYSKKYGKDYKEKLRKDALKGFLDNERVIPSKL</sequence>
<protein>
    <submittedName>
        <fullName evidence="2">Peroxisomal matrix lipase, putative</fullName>
    </submittedName>
</protein>
<dbReference type="SUPFAM" id="SSF53474">
    <property type="entry name" value="alpha/beta-Hydrolases"/>
    <property type="match status" value="1"/>
</dbReference>
<dbReference type="PANTHER" id="PTHR43798">
    <property type="entry name" value="MONOACYLGLYCEROL LIPASE"/>
    <property type="match status" value="1"/>
</dbReference>
<dbReference type="STRING" id="1245528.M3HG81"/>
<dbReference type="OMA" id="NKGIWHY"/>
<dbReference type="Gene3D" id="3.40.50.1820">
    <property type="entry name" value="alpha/beta hydrolase"/>
    <property type="match status" value="1"/>
</dbReference>
<dbReference type="InterPro" id="IPR029058">
    <property type="entry name" value="AB_hydrolase_fold"/>
</dbReference>
<gene>
    <name evidence="2" type="ORF">G210_3497</name>
</gene>
<dbReference type="AlphaFoldDB" id="M3HG81"/>
<dbReference type="eggNOG" id="ENOG502S3SW">
    <property type="taxonomic scope" value="Eukaryota"/>
</dbReference>
<comment type="caution">
    <text evidence="2">The sequence shown here is derived from an EMBL/GenBank/DDBJ whole genome shotgun (WGS) entry which is preliminary data.</text>
</comment>
<reference evidence="2 3" key="1">
    <citation type="submission" date="2013-02" db="EMBL/GenBank/DDBJ databases">
        <title>Genome sequence of Candida maltosa Xu316, a potential industrial strain for xylitol and ethanol production.</title>
        <authorList>
            <person name="Yu J."/>
            <person name="Wang Q."/>
            <person name="Geng X."/>
            <person name="Bao W."/>
            <person name="He P."/>
            <person name="Cai J."/>
        </authorList>
    </citation>
    <scope>NUCLEOTIDE SEQUENCE [LARGE SCALE GENOMIC DNA]</scope>
    <source>
        <strain evidence="3">Xu316</strain>
    </source>
</reference>
<accession>M3HG81</accession>
<keyword evidence="3" id="KW-1185">Reference proteome</keyword>
<evidence type="ECO:0000259" key="1">
    <source>
        <dbReference type="Pfam" id="PF12146"/>
    </source>
</evidence>
<dbReference type="EMBL" id="AOGT01002065">
    <property type="protein sequence ID" value="EMG46267.1"/>
    <property type="molecule type" value="Genomic_DNA"/>
</dbReference>
<organism evidence="2 3">
    <name type="scientific">Candida maltosa (strain Xu316)</name>
    <name type="common">Yeast</name>
    <dbReference type="NCBI Taxonomy" id="1245528"/>
    <lineage>
        <taxon>Eukaryota</taxon>
        <taxon>Fungi</taxon>
        <taxon>Dikarya</taxon>
        <taxon>Ascomycota</taxon>
        <taxon>Saccharomycotina</taxon>
        <taxon>Pichiomycetes</taxon>
        <taxon>Debaryomycetaceae</taxon>
        <taxon>Candida/Lodderomyces clade</taxon>
        <taxon>Candida</taxon>
    </lineage>
</organism>
<proteinExistence type="predicted"/>
<evidence type="ECO:0000313" key="3">
    <source>
        <dbReference type="Proteomes" id="UP000011777"/>
    </source>
</evidence>
<feature type="domain" description="Serine aminopeptidase S33" evidence="1">
    <location>
        <begin position="103"/>
        <end position="340"/>
    </location>
</feature>
<name>M3HG81_CANMX</name>
<dbReference type="InterPro" id="IPR050266">
    <property type="entry name" value="AB_hydrolase_sf"/>
</dbReference>
<dbReference type="HOGENOM" id="CLU_061432_0_0_1"/>
<dbReference type="OrthoDB" id="94039at2759"/>
<dbReference type="InterPro" id="IPR022742">
    <property type="entry name" value="Hydrolase_4"/>
</dbReference>
<evidence type="ECO:0000313" key="2">
    <source>
        <dbReference type="EMBL" id="EMG46267.1"/>
    </source>
</evidence>
<dbReference type="Pfam" id="PF12146">
    <property type="entry name" value="Hydrolase_4"/>
    <property type="match status" value="1"/>
</dbReference>